<protein>
    <submittedName>
        <fullName evidence="1">Uncharacterized protein</fullName>
    </submittedName>
</protein>
<dbReference type="EMBL" id="CYKH01002167">
    <property type="protein sequence ID" value="CUG93595.1"/>
    <property type="molecule type" value="Genomic_DNA"/>
</dbReference>
<keyword evidence="2" id="KW-1185">Reference proteome</keyword>
<dbReference type="Proteomes" id="UP000051952">
    <property type="component" value="Unassembled WGS sequence"/>
</dbReference>
<organism evidence="1 2">
    <name type="scientific">Bodo saltans</name>
    <name type="common">Flagellated protozoan</name>
    <dbReference type="NCBI Taxonomy" id="75058"/>
    <lineage>
        <taxon>Eukaryota</taxon>
        <taxon>Discoba</taxon>
        <taxon>Euglenozoa</taxon>
        <taxon>Kinetoplastea</taxon>
        <taxon>Metakinetoplastina</taxon>
        <taxon>Eubodonida</taxon>
        <taxon>Bodonidae</taxon>
        <taxon>Bodo</taxon>
    </lineage>
</organism>
<accession>A0A0S4JS23</accession>
<dbReference type="VEuPathDB" id="TriTrypDB:BSAL_43690"/>
<evidence type="ECO:0000313" key="2">
    <source>
        <dbReference type="Proteomes" id="UP000051952"/>
    </source>
</evidence>
<sequence>MSLLSDVPKVLHVSHSLASSSEGTPIAVAAEGDDTTTIHEGNKATHGVLHLSYANAHNGRADELTMHKKVSLVLSRGQVESLTTQLYRMLDRVGGGVGSNGANE</sequence>
<gene>
    <name evidence="1" type="ORF">BSAL_43690</name>
</gene>
<dbReference type="AlphaFoldDB" id="A0A0S4JS23"/>
<evidence type="ECO:0000313" key="1">
    <source>
        <dbReference type="EMBL" id="CUG93595.1"/>
    </source>
</evidence>
<reference evidence="2" key="1">
    <citation type="submission" date="2015-09" db="EMBL/GenBank/DDBJ databases">
        <authorList>
            <consortium name="Pathogen Informatics"/>
        </authorList>
    </citation>
    <scope>NUCLEOTIDE SEQUENCE [LARGE SCALE GENOMIC DNA]</scope>
    <source>
        <strain evidence="2">Lake Konstanz</strain>
    </source>
</reference>
<proteinExistence type="predicted"/>
<name>A0A0S4JS23_BODSA</name>